<reference evidence="1" key="1">
    <citation type="journal article" date="2022" name="Arch. Virol.">
        <title>Complete genome sequence of patchouli chlorosis-associated cytorhabdovirus, a new cytorhabdovirus infecting patchouli plants in Brazil.</title>
        <authorList>
            <person name="Kauffman C.M."/>
            <person name="de Jesus Boari A."/>
            <person name="Silva J.M.F."/>
        </authorList>
    </citation>
    <scope>NUCLEOTIDE SEQUENCE</scope>
    <source>
        <strain evidence="1">PA</strain>
    </source>
</reference>
<name>A0A977PLM5_9RHAB</name>
<evidence type="ECO:0000313" key="2">
    <source>
        <dbReference type="Proteomes" id="UP001246729"/>
    </source>
</evidence>
<accession>A0A977PLM5</accession>
<dbReference type="Proteomes" id="UP001246729">
    <property type="component" value="Segment"/>
</dbReference>
<evidence type="ECO:0000313" key="1">
    <source>
        <dbReference type="EMBL" id="UXD79148.1"/>
    </source>
</evidence>
<organism evidence="1 2">
    <name type="scientific">Patchouli chlorosis-associated cytorhabdovirus</name>
    <dbReference type="NCBI Taxonomy" id="2979813"/>
    <lineage>
        <taxon>Viruses</taxon>
        <taxon>Riboviria</taxon>
        <taxon>Orthornavirae</taxon>
        <taxon>Negarnaviricota</taxon>
        <taxon>Haploviricotina</taxon>
        <taxon>Monjiviricetes</taxon>
        <taxon>Mononegavirales</taxon>
        <taxon>Rhabdoviridae</taxon>
        <taxon>Betarhabdovirinae</taxon>
    </lineage>
</organism>
<dbReference type="EMBL" id="ON409991">
    <property type="protein sequence ID" value="UXD79148.1"/>
    <property type="molecule type" value="Genomic_RNA"/>
</dbReference>
<keyword evidence="2" id="KW-1185">Reference proteome</keyword>
<proteinExistence type="predicted"/>
<protein>
    <submittedName>
        <fullName evidence="1">Movement function</fullName>
    </submittedName>
</protein>
<gene>
    <name evidence="1" type="primary">P3</name>
</gene>
<reference evidence="1" key="2">
    <citation type="submission" date="2022-05" db="EMBL/GenBank/DDBJ databases">
        <authorList>
            <person name="Kauffmann C.M."/>
            <person name="Nagata T."/>
        </authorList>
    </citation>
    <scope>NUCLEOTIDE SEQUENCE</scope>
    <source>
        <strain evidence="1">PA</strain>
    </source>
</reference>
<sequence>MTSVFHFDIKTELVLTEEEGVVSLTKKLNLWQLIKIRWKENVQMSNILFSYESRAGSLAEGTVTASIVDNRISEDLSDNMLRSISFLVTQDVSFSWDYNVNFDVGSLKTGDESPLLLLTNVSGCNMKPGYSLGQIRVRIEMSTSDKMMRKVSKPLKIKLFRDHKMSNTSKMSRRTSVEGLDASTTGSLVITEGTAGTRLALDRSNSAMNIPRQKYYVAAPAKEY</sequence>